<evidence type="ECO:0000256" key="8">
    <source>
        <dbReference type="ARBA" id="ARBA00022842"/>
    </source>
</evidence>
<dbReference type="GO" id="GO:0044715">
    <property type="term" value="F:8-oxo-dGDP phosphatase activity"/>
    <property type="evidence" value="ECO:0007669"/>
    <property type="project" value="TreeGrafter"/>
</dbReference>
<dbReference type="PROSITE" id="PS51462">
    <property type="entry name" value="NUDIX"/>
    <property type="match status" value="1"/>
</dbReference>
<keyword evidence="5" id="KW-0479">Metal-binding</keyword>
<dbReference type="InterPro" id="IPR000182">
    <property type="entry name" value="GNAT_dom"/>
</dbReference>
<dbReference type="GO" id="GO:0016747">
    <property type="term" value="F:acyltransferase activity, transferring groups other than amino-acyl groups"/>
    <property type="evidence" value="ECO:0007669"/>
    <property type="project" value="InterPro"/>
</dbReference>
<dbReference type="GO" id="GO:0008413">
    <property type="term" value="F:8-oxo-7,8-dihydroguanosine triphosphate pyrophosphatase activity"/>
    <property type="evidence" value="ECO:0007669"/>
    <property type="project" value="TreeGrafter"/>
</dbReference>
<keyword evidence="6" id="KW-0227">DNA damage</keyword>
<feature type="domain" description="N-acetyltransferase" evidence="18">
    <location>
        <begin position="83"/>
        <end position="248"/>
    </location>
</feature>
<evidence type="ECO:0000313" key="20">
    <source>
        <dbReference type="EMBL" id="PPQ27113.1"/>
    </source>
</evidence>
<keyword evidence="20" id="KW-0808">Transferase</keyword>
<evidence type="ECO:0000256" key="10">
    <source>
        <dbReference type="ARBA" id="ARBA00035861"/>
    </source>
</evidence>
<dbReference type="GO" id="GO:0006260">
    <property type="term" value="P:DNA replication"/>
    <property type="evidence" value="ECO:0007669"/>
    <property type="project" value="UniProtKB-KW"/>
</dbReference>
<evidence type="ECO:0000256" key="1">
    <source>
        <dbReference type="ARBA" id="ARBA00001946"/>
    </source>
</evidence>
<dbReference type="Pfam" id="PF14815">
    <property type="entry name" value="NUDIX_4"/>
    <property type="match status" value="1"/>
</dbReference>
<evidence type="ECO:0000256" key="6">
    <source>
        <dbReference type="ARBA" id="ARBA00022763"/>
    </source>
</evidence>
<dbReference type="GO" id="GO:0046872">
    <property type="term" value="F:metal ion binding"/>
    <property type="evidence" value="ECO:0007669"/>
    <property type="project" value="UniProtKB-KW"/>
</dbReference>
<keyword evidence="21" id="KW-1185">Reference proteome</keyword>
<reference evidence="20 21" key="1">
    <citation type="journal article" date="2018" name="Arch. Microbiol.">
        <title>New insights into the metabolic potential of the phototrophic purple bacterium Rhodopila globiformis DSM 161(T) from its draft genome sequence and evidence for a vanadium-dependent nitrogenase.</title>
        <authorList>
            <person name="Imhoff J.F."/>
            <person name="Rahn T."/>
            <person name="Kunzel S."/>
            <person name="Neulinger S.C."/>
        </authorList>
    </citation>
    <scope>NUCLEOTIDE SEQUENCE [LARGE SCALE GENOMIC DNA]</scope>
    <source>
        <strain evidence="20 21">DSM 161</strain>
    </source>
</reference>
<evidence type="ECO:0000256" key="9">
    <source>
        <dbReference type="ARBA" id="ARBA00023204"/>
    </source>
</evidence>
<protein>
    <recommendedName>
        <fullName evidence="13">8-oxo-dGTP diphosphatase</fullName>
        <ecNumber evidence="12">3.6.1.55</ecNumber>
    </recommendedName>
    <alternativeName>
        <fullName evidence="16">7,8-dihydro-8-oxoguanine-triphosphatase</fullName>
    </alternativeName>
    <alternativeName>
        <fullName evidence="15">Mutator protein MutT</fullName>
    </alternativeName>
    <alternativeName>
        <fullName evidence="14">dGTP pyrophosphohydrolase</fullName>
    </alternativeName>
</protein>
<gene>
    <name evidence="20" type="ORF">CCS01_28595</name>
</gene>
<evidence type="ECO:0000256" key="15">
    <source>
        <dbReference type="ARBA" id="ARBA00041979"/>
    </source>
</evidence>
<dbReference type="FunFam" id="3.90.79.10:FF:000014">
    <property type="entry name" value="8-oxo-dGTP diphosphatase MutT"/>
    <property type="match status" value="1"/>
</dbReference>
<organism evidence="20 21">
    <name type="scientific">Rhodopila globiformis</name>
    <name type="common">Rhodopseudomonas globiformis</name>
    <dbReference type="NCBI Taxonomy" id="1071"/>
    <lineage>
        <taxon>Bacteria</taxon>
        <taxon>Pseudomonadati</taxon>
        <taxon>Pseudomonadota</taxon>
        <taxon>Alphaproteobacteria</taxon>
        <taxon>Acetobacterales</taxon>
        <taxon>Acetobacteraceae</taxon>
        <taxon>Rhodopila</taxon>
    </lineage>
</organism>
<evidence type="ECO:0000256" key="11">
    <source>
        <dbReference type="ARBA" id="ARBA00036904"/>
    </source>
</evidence>
<dbReference type="Pfam" id="PF13302">
    <property type="entry name" value="Acetyltransf_3"/>
    <property type="match status" value="1"/>
</dbReference>
<dbReference type="GO" id="GO:0044716">
    <property type="term" value="F:8-oxo-GDP phosphatase activity"/>
    <property type="evidence" value="ECO:0007669"/>
    <property type="project" value="TreeGrafter"/>
</dbReference>
<dbReference type="InterPro" id="IPR016181">
    <property type="entry name" value="Acyl_CoA_acyltransferase"/>
</dbReference>
<dbReference type="EC" id="3.6.1.55" evidence="12"/>
<evidence type="ECO:0000256" key="3">
    <source>
        <dbReference type="ARBA" id="ARBA00022457"/>
    </source>
</evidence>
<keyword evidence="8" id="KW-0460">Magnesium</keyword>
<dbReference type="PANTHER" id="PTHR47707:SF1">
    <property type="entry name" value="NUDIX HYDROLASE FAMILY PROTEIN"/>
    <property type="match status" value="1"/>
</dbReference>
<dbReference type="InterPro" id="IPR020476">
    <property type="entry name" value="Nudix_hydrolase"/>
</dbReference>
<comment type="catalytic activity">
    <reaction evidence="11">
        <text>8-oxo-GTP + H2O = 8-oxo-GMP + diphosphate + H(+)</text>
        <dbReference type="Rhea" id="RHEA:67616"/>
        <dbReference type="ChEBI" id="CHEBI:15377"/>
        <dbReference type="ChEBI" id="CHEBI:15378"/>
        <dbReference type="ChEBI" id="CHEBI:33019"/>
        <dbReference type="ChEBI" id="CHEBI:143553"/>
        <dbReference type="ChEBI" id="CHEBI:145694"/>
    </reaction>
</comment>
<dbReference type="InterPro" id="IPR029119">
    <property type="entry name" value="MutY_C"/>
</dbReference>
<dbReference type="Gene3D" id="3.90.79.10">
    <property type="entry name" value="Nucleoside Triphosphate Pyrophosphohydrolase"/>
    <property type="match status" value="1"/>
</dbReference>
<evidence type="ECO:0000256" key="14">
    <source>
        <dbReference type="ARBA" id="ARBA00041592"/>
    </source>
</evidence>
<dbReference type="SUPFAM" id="SSF55729">
    <property type="entry name" value="Acyl-CoA N-acyltransferases (Nat)"/>
    <property type="match status" value="1"/>
</dbReference>
<proteinExistence type="inferred from homology"/>
<dbReference type="InterPro" id="IPR015797">
    <property type="entry name" value="NUDIX_hydrolase-like_dom_sf"/>
</dbReference>
<evidence type="ECO:0000256" key="12">
    <source>
        <dbReference type="ARBA" id="ARBA00038905"/>
    </source>
</evidence>
<evidence type="ECO:0000256" key="7">
    <source>
        <dbReference type="ARBA" id="ARBA00022801"/>
    </source>
</evidence>
<dbReference type="GO" id="GO:0006281">
    <property type="term" value="P:DNA repair"/>
    <property type="evidence" value="ECO:0007669"/>
    <property type="project" value="UniProtKB-KW"/>
</dbReference>
<dbReference type="AlphaFoldDB" id="A0A2S6MXM0"/>
<name>A0A2S6MXM0_RHOGL</name>
<dbReference type="InterPro" id="IPR020084">
    <property type="entry name" value="NUDIX_hydrolase_CS"/>
</dbReference>
<dbReference type="InterPro" id="IPR000086">
    <property type="entry name" value="NUDIX_hydrolase_dom"/>
</dbReference>
<keyword evidence="7" id="KW-0378">Hydrolase</keyword>
<evidence type="ECO:0000256" key="17">
    <source>
        <dbReference type="SAM" id="MobiDB-lite"/>
    </source>
</evidence>
<dbReference type="SUPFAM" id="SSF55811">
    <property type="entry name" value="Nudix"/>
    <property type="match status" value="1"/>
</dbReference>
<evidence type="ECO:0000256" key="5">
    <source>
        <dbReference type="ARBA" id="ARBA00022723"/>
    </source>
</evidence>
<comment type="cofactor">
    <cofactor evidence="1">
        <name>Mg(2+)</name>
        <dbReference type="ChEBI" id="CHEBI:18420"/>
    </cofactor>
</comment>
<dbReference type="GO" id="GO:0035539">
    <property type="term" value="F:8-oxo-7,8-dihydrodeoxyguanosine triphosphate pyrophosphatase activity"/>
    <property type="evidence" value="ECO:0007669"/>
    <property type="project" value="UniProtKB-EC"/>
</dbReference>
<dbReference type="InterPro" id="IPR047127">
    <property type="entry name" value="MutT-like"/>
</dbReference>
<keyword evidence="9" id="KW-0234">DNA repair</keyword>
<dbReference type="CDD" id="cd03425">
    <property type="entry name" value="NUDIX_MutT_NudA_like"/>
    <property type="match status" value="1"/>
</dbReference>
<keyword evidence="3" id="KW-0515">Mutator protein</keyword>
<evidence type="ECO:0000313" key="21">
    <source>
        <dbReference type="Proteomes" id="UP000239724"/>
    </source>
</evidence>
<feature type="region of interest" description="Disordered" evidence="17">
    <location>
        <begin position="42"/>
        <end position="62"/>
    </location>
</feature>
<evidence type="ECO:0000259" key="18">
    <source>
        <dbReference type="PROSITE" id="PS51186"/>
    </source>
</evidence>
<comment type="similarity">
    <text evidence="2">Belongs to the Nudix hydrolase family.</text>
</comment>
<dbReference type="Proteomes" id="UP000239724">
    <property type="component" value="Unassembled WGS sequence"/>
</dbReference>
<dbReference type="PANTHER" id="PTHR47707">
    <property type="entry name" value="8-OXO-DGTP DIPHOSPHATASE"/>
    <property type="match status" value="1"/>
</dbReference>
<feature type="domain" description="Nudix hydrolase" evidence="19">
    <location>
        <begin position="272"/>
        <end position="400"/>
    </location>
</feature>
<evidence type="ECO:0000256" key="13">
    <source>
        <dbReference type="ARBA" id="ARBA00040794"/>
    </source>
</evidence>
<evidence type="ECO:0000256" key="4">
    <source>
        <dbReference type="ARBA" id="ARBA00022705"/>
    </source>
</evidence>
<dbReference type="PROSITE" id="PS00893">
    <property type="entry name" value="NUDIX_BOX"/>
    <property type="match status" value="1"/>
</dbReference>
<evidence type="ECO:0000256" key="16">
    <source>
        <dbReference type="ARBA" id="ARBA00042798"/>
    </source>
</evidence>
<dbReference type="OrthoDB" id="9810648at2"/>
<dbReference type="PROSITE" id="PS51186">
    <property type="entry name" value="GNAT"/>
    <property type="match status" value="1"/>
</dbReference>
<sequence length="402" mass="44698">MNTQLHFPSPPACPARVARRPACVHPCAAPVACATLRARKADRGDPIPTTEPLKRPRRAPRKIKPAAAPVAEVTFEPLKTERLTLRPLKPDDAESMHRLINDWEVTRTLAEVPYPYPRSLADEWIETTIEELAAGDAWHLAITGHEGEREMLIGVVGLRLDKSGRTGRLGYWVGRAYWRHGVATEAAKRLTSWAFANLPLDLITAEVTEGNEPSRAVLRRIGFRQVGIGMRASVTTGQEHMVTVFEATRDDVFGRIEPPKPEPAPPADDAKPMLLVVACALVDIDQRVLLARRPEGKKMAGLWEFPGGKIRPGETPEAALIRELKEEIGIDVAATCLAPFAFASHDYGTFHLLMPLFICRRWKGTPTPLENQTLTWVRATKLTDYEMPPADKPLIPLLRDFL</sequence>
<keyword evidence="4" id="KW-0235">DNA replication</keyword>
<dbReference type="PRINTS" id="PR00502">
    <property type="entry name" value="NUDIXFAMILY"/>
</dbReference>
<dbReference type="EMBL" id="NHRY01000263">
    <property type="protein sequence ID" value="PPQ27113.1"/>
    <property type="molecule type" value="Genomic_DNA"/>
</dbReference>
<dbReference type="Gene3D" id="3.40.630.30">
    <property type="match status" value="1"/>
</dbReference>
<evidence type="ECO:0000256" key="2">
    <source>
        <dbReference type="ARBA" id="ARBA00005582"/>
    </source>
</evidence>
<comment type="caution">
    <text evidence="20">The sequence shown here is derived from an EMBL/GenBank/DDBJ whole genome shotgun (WGS) entry which is preliminary data.</text>
</comment>
<evidence type="ECO:0000259" key="19">
    <source>
        <dbReference type="PROSITE" id="PS51462"/>
    </source>
</evidence>
<accession>A0A2S6MXM0</accession>
<comment type="catalytic activity">
    <reaction evidence="10">
        <text>8-oxo-dGTP + H2O = 8-oxo-dGMP + diphosphate + H(+)</text>
        <dbReference type="Rhea" id="RHEA:31575"/>
        <dbReference type="ChEBI" id="CHEBI:15377"/>
        <dbReference type="ChEBI" id="CHEBI:15378"/>
        <dbReference type="ChEBI" id="CHEBI:33019"/>
        <dbReference type="ChEBI" id="CHEBI:63224"/>
        <dbReference type="ChEBI" id="CHEBI:77896"/>
        <dbReference type="EC" id="3.6.1.55"/>
    </reaction>
</comment>